<evidence type="ECO:0000313" key="3">
    <source>
        <dbReference type="Proteomes" id="UP001562354"/>
    </source>
</evidence>
<keyword evidence="3" id="KW-1185">Reference proteome</keyword>
<evidence type="ECO:0000256" key="1">
    <source>
        <dbReference type="SAM" id="MobiDB-lite"/>
    </source>
</evidence>
<sequence>MGFMEQLRAKYEIYRLEQRYTRRDKRKTYTTGATYVDGEYVYGDSPTTSTTTTNSSATWGESMNGRLGASKRNAGVKVKDIMSSSKGTRI</sequence>
<protein>
    <submittedName>
        <fullName evidence="2">Uncharacterized protein</fullName>
    </submittedName>
</protein>
<evidence type="ECO:0000313" key="2">
    <source>
        <dbReference type="EMBL" id="KAL1311046.1"/>
    </source>
</evidence>
<accession>A0ABR3PNB4</accession>
<comment type="caution">
    <text evidence="2">The sequence shown here is derived from an EMBL/GenBank/DDBJ whole genome shotgun (WGS) entry which is preliminary data.</text>
</comment>
<proteinExistence type="predicted"/>
<name>A0ABR3PNB4_9PEZI</name>
<gene>
    <name evidence="2" type="ORF">AAFC00_001260</name>
</gene>
<reference evidence="2 3" key="1">
    <citation type="submission" date="2024-07" db="EMBL/GenBank/DDBJ databases">
        <title>Draft sequence of the Neodothiora populina.</title>
        <authorList>
            <person name="Drown D.D."/>
            <person name="Schuette U.S."/>
            <person name="Buechlein A.B."/>
            <person name="Rusch D.R."/>
            <person name="Winton L.W."/>
            <person name="Adams G.A."/>
        </authorList>
    </citation>
    <scope>NUCLEOTIDE SEQUENCE [LARGE SCALE GENOMIC DNA]</scope>
    <source>
        <strain evidence="2 3">CPC 39397</strain>
    </source>
</reference>
<feature type="region of interest" description="Disordered" evidence="1">
    <location>
        <begin position="41"/>
        <end position="71"/>
    </location>
</feature>
<dbReference type="EMBL" id="JBFMKM010000003">
    <property type="protein sequence ID" value="KAL1311046.1"/>
    <property type="molecule type" value="Genomic_DNA"/>
</dbReference>
<feature type="compositionally biased region" description="Low complexity" evidence="1">
    <location>
        <begin position="45"/>
        <end position="58"/>
    </location>
</feature>
<dbReference type="GeneID" id="95974963"/>
<organism evidence="2 3">
    <name type="scientific">Neodothiora populina</name>
    <dbReference type="NCBI Taxonomy" id="2781224"/>
    <lineage>
        <taxon>Eukaryota</taxon>
        <taxon>Fungi</taxon>
        <taxon>Dikarya</taxon>
        <taxon>Ascomycota</taxon>
        <taxon>Pezizomycotina</taxon>
        <taxon>Dothideomycetes</taxon>
        <taxon>Dothideomycetidae</taxon>
        <taxon>Dothideales</taxon>
        <taxon>Dothioraceae</taxon>
        <taxon>Neodothiora</taxon>
    </lineage>
</organism>
<dbReference type="RefSeq" id="XP_069203895.1">
    <property type="nucleotide sequence ID" value="XM_069340429.1"/>
</dbReference>
<dbReference type="Proteomes" id="UP001562354">
    <property type="component" value="Unassembled WGS sequence"/>
</dbReference>